<reference evidence="2" key="1">
    <citation type="journal article" date="2020" name="Nat. Commun.">
        <title>Large-scale genome sequencing of mycorrhizal fungi provides insights into the early evolution of symbiotic traits.</title>
        <authorList>
            <person name="Miyauchi S."/>
            <person name="Kiss E."/>
            <person name="Kuo A."/>
            <person name="Drula E."/>
            <person name="Kohler A."/>
            <person name="Sanchez-Garcia M."/>
            <person name="Morin E."/>
            <person name="Andreopoulos B."/>
            <person name="Barry K.W."/>
            <person name="Bonito G."/>
            <person name="Buee M."/>
            <person name="Carver A."/>
            <person name="Chen C."/>
            <person name="Cichocki N."/>
            <person name="Clum A."/>
            <person name="Culley D."/>
            <person name="Crous P.W."/>
            <person name="Fauchery L."/>
            <person name="Girlanda M."/>
            <person name="Hayes R.D."/>
            <person name="Keri Z."/>
            <person name="LaButti K."/>
            <person name="Lipzen A."/>
            <person name="Lombard V."/>
            <person name="Magnuson J."/>
            <person name="Maillard F."/>
            <person name="Murat C."/>
            <person name="Nolan M."/>
            <person name="Ohm R.A."/>
            <person name="Pangilinan J."/>
            <person name="Pereira M.F."/>
            <person name="Perotto S."/>
            <person name="Peter M."/>
            <person name="Pfister S."/>
            <person name="Riley R."/>
            <person name="Sitrit Y."/>
            <person name="Stielow J.B."/>
            <person name="Szollosi G."/>
            <person name="Zifcakova L."/>
            <person name="Stursova M."/>
            <person name="Spatafora J.W."/>
            <person name="Tedersoo L."/>
            <person name="Vaario L.M."/>
            <person name="Yamada A."/>
            <person name="Yan M."/>
            <person name="Wang P."/>
            <person name="Xu J."/>
            <person name="Bruns T."/>
            <person name="Baldrian P."/>
            <person name="Vilgalys R."/>
            <person name="Dunand C."/>
            <person name="Henrissat B."/>
            <person name="Grigoriev I.V."/>
            <person name="Hibbett D."/>
            <person name="Nagy L.G."/>
            <person name="Martin F.M."/>
        </authorList>
    </citation>
    <scope>NUCLEOTIDE SEQUENCE</scope>
    <source>
        <strain evidence="2">UP504</strain>
    </source>
</reference>
<evidence type="ECO:0000313" key="3">
    <source>
        <dbReference type="Proteomes" id="UP000886523"/>
    </source>
</evidence>
<evidence type="ECO:0000313" key="2">
    <source>
        <dbReference type="EMBL" id="KAF9512506.1"/>
    </source>
</evidence>
<keyword evidence="3" id="KW-1185">Reference proteome</keyword>
<organism evidence="2 3">
    <name type="scientific">Hydnum rufescens UP504</name>
    <dbReference type="NCBI Taxonomy" id="1448309"/>
    <lineage>
        <taxon>Eukaryota</taxon>
        <taxon>Fungi</taxon>
        <taxon>Dikarya</taxon>
        <taxon>Basidiomycota</taxon>
        <taxon>Agaricomycotina</taxon>
        <taxon>Agaricomycetes</taxon>
        <taxon>Cantharellales</taxon>
        <taxon>Hydnaceae</taxon>
        <taxon>Hydnum</taxon>
    </lineage>
</organism>
<comment type="caution">
    <text evidence="2">The sequence shown here is derived from an EMBL/GenBank/DDBJ whole genome shotgun (WGS) entry which is preliminary data.</text>
</comment>
<dbReference type="EMBL" id="MU128985">
    <property type="protein sequence ID" value="KAF9512506.1"/>
    <property type="molecule type" value="Genomic_DNA"/>
</dbReference>
<gene>
    <name evidence="2" type="ORF">BS47DRAFT_1394106</name>
</gene>
<feature type="region of interest" description="Disordered" evidence="1">
    <location>
        <begin position="517"/>
        <end position="538"/>
    </location>
</feature>
<feature type="region of interest" description="Disordered" evidence="1">
    <location>
        <begin position="1"/>
        <end position="71"/>
    </location>
</feature>
<sequence length="711" mass="76273">MHPTKTLPFLKSTPPSSTSGRGHELSTTTDEPATFAPTTHGRPLARLHNPFRRSNSSSPAPAPTMSSIDDVPRGGQYLDVIDLKFADAVSKALANPSGPHPPALPTSDPCLIILQGRKPLPPGRGTALGNLIIEELKASSSDVHLHRAILRLMHRPLSVLHNNLSSMLLRVLPYLETSSLAQCHALAFATLAAELIESMDSIALGSSGDNSARGDGLRGIRDGLESLVKRVIAPLFTMIKLELSPIIDTLAHPRLALFSSLPGRIPQSAMASLLIGLVWHSLVALSSRPLPGATLYSTNNKPALAAPKVKKDSSFTFSRPSSSSSSHAIATAVSGATATASPPATPRFIGLPIPPFLDLHLRRLFLDAQGTLSLMTTLPSPAVGSFAREAVDEAYDAFDAFLGFLKWAVSLASASDPIGPEELWSALLEKTENVPVLIALPVLLHLLPRLQLMSLIVPVNGDGDESKNSAAPTVTVSSLIGIPEDEYRSSCLTGFGRAEVCIEAVGRGVLDRFQLSEEGSGACTPPSKEGPTSGKEGFSEHGVIDGRVILLRWTALDEPCLHGIYKFRFLSLLRILIMIDSLPPKAVHGTPAQIGMDPRSRSLSVHVSTSSPTGVMQTLTARSPRPVLASRTRNAQLENLISERNAAWKDAAVTKEEKNFALREIRQHSYKRSNTGLNYVLRFAPLSYTESFVLVDAYSLLQVIHDMGIIL</sequence>
<name>A0A9P6AXB1_9AGAM</name>
<feature type="compositionally biased region" description="Polar residues" evidence="1">
    <location>
        <begin position="13"/>
        <end position="31"/>
    </location>
</feature>
<accession>A0A9P6AXB1</accession>
<dbReference type="AlphaFoldDB" id="A0A9P6AXB1"/>
<dbReference type="OrthoDB" id="1734943at2759"/>
<protein>
    <submittedName>
        <fullName evidence="2">Uncharacterized protein</fullName>
    </submittedName>
</protein>
<proteinExistence type="predicted"/>
<evidence type="ECO:0000256" key="1">
    <source>
        <dbReference type="SAM" id="MobiDB-lite"/>
    </source>
</evidence>
<dbReference type="Proteomes" id="UP000886523">
    <property type="component" value="Unassembled WGS sequence"/>
</dbReference>